<keyword evidence="3 7" id="KW-0808">Transferase</keyword>
<feature type="region of interest" description="Disordered" evidence="4">
    <location>
        <begin position="1"/>
        <end position="23"/>
    </location>
</feature>
<dbReference type="Pfam" id="PF13439">
    <property type="entry name" value="Glyco_transf_4"/>
    <property type="match status" value="1"/>
</dbReference>
<keyword evidence="8" id="KW-1185">Reference proteome</keyword>
<dbReference type="Gene3D" id="3.40.50.2000">
    <property type="entry name" value="Glycogen Phosphorylase B"/>
    <property type="match status" value="2"/>
</dbReference>
<protein>
    <recommendedName>
        <fullName evidence="1">D-inositol 3-phosphate glycosyltransferase</fullName>
    </recommendedName>
</protein>
<organism evidence="7 8">
    <name type="scientific">Psychromicrobium silvestre</name>
    <dbReference type="NCBI Taxonomy" id="1645614"/>
    <lineage>
        <taxon>Bacteria</taxon>
        <taxon>Bacillati</taxon>
        <taxon>Actinomycetota</taxon>
        <taxon>Actinomycetes</taxon>
        <taxon>Micrococcales</taxon>
        <taxon>Micrococcaceae</taxon>
        <taxon>Psychromicrobium</taxon>
    </lineage>
</organism>
<evidence type="ECO:0000256" key="3">
    <source>
        <dbReference type="ARBA" id="ARBA00022679"/>
    </source>
</evidence>
<dbReference type="AlphaFoldDB" id="A0A7Y9LTB6"/>
<proteinExistence type="predicted"/>
<dbReference type="EMBL" id="JACBYQ010000001">
    <property type="protein sequence ID" value="NYE95216.1"/>
    <property type="molecule type" value="Genomic_DNA"/>
</dbReference>
<dbReference type="GO" id="GO:1901137">
    <property type="term" value="P:carbohydrate derivative biosynthetic process"/>
    <property type="evidence" value="ECO:0007669"/>
    <property type="project" value="UniProtKB-ARBA"/>
</dbReference>
<comment type="caution">
    <text evidence="7">The sequence shown here is derived from an EMBL/GenBank/DDBJ whole genome shotgun (WGS) entry which is preliminary data.</text>
</comment>
<dbReference type="SUPFAM" id="SSF53756">
    <property type="entry name" value="UDP-Glycosyltransferase/glycogen phosphorylase"/>
    <property type="match status" value="1"/>
</dbReference>
<evidence type="ECO:0000313" key="8">
    <source>
        <dbReference type="Proteomes" id="UP000521748"/>
    </source>
</evidence>
<feature type="domain" description="Glycosyl transferase family 1" evidence="5">
    <location>
        <begin position="209"/>
        <end position="378"/>
    </location>
</feature>
<dbReference type="GO" id="GO:0016757">
    <property type="term" value="F:glycosyltransferase activity"/>
    <property type="evidence" value="ECO:0007669"/>
    <property type="project" value="UniProtKB-KW"/>
</dbReference>
<feature type="domain" description="Glycosyltransferase subfamily 4-like N-terminal" evidence="6">
    <location>
        <begin position="26"/>
        <end position="201"/>
    </location>
</feature>
<dbReference type="InterPro" id="IPR050194">
    <property type="entry name" value="Glycosyltransferase_grp1"/>
</dbReference>
<accession>A0A7Y9LTB6</accession>
<dbReference type="RefSeq" id="WP_343046268.1">
    <property type="nucleotide sequence ID" value="NZ_JACBYQ010000001.1"/>
</dbReference>
<dbReference type="InterPro" id="IPR028098">
    <property type="entry name" value="Glyco_trans_4-like_N"/>
</dbReference>
<sequence length="407" mass="43750">MQVPRHVTMLSLHTSPLEQPGSGDAGGMNVYIRQLATGLATAGVEVEIMTAGTSGEVEMAPGVLVRHLDLAELGLPGGRITKERLPRLLPALLDSILSRGSGGTDLLHSHYWISGLAALELSDAWSLPLVHSMHTMAKVKDRHRRGGQLREPSERAQGEERIVQAAHRLTANTGAEAKELEGLYGARPERIDVIPPGVDLEVFHPASRPAARAELGIDSEVHLVFAGRLQRLKGPHLLIEAVALLRRERPELRLRVSIIGSRSGAEDYDLVELVHRRGVQDLVQLLPPVPPTELALWFRSADIVAMPSSSESFGLVALEAEASGTPVVATRVGGLPEAVRDGETGILVDGLSIEAWAEALVRLADNPTLRASMGRSAASHAAGYSWQHTVQLTLETYQRALADAARA</sequence>
<dbReference type="InterPro" id="IPR001296">
    <property type="entry name" value="Glyco_trans_1"/>
</dbReference>
<evidence type="ECO:0000259" key="5">
    <source>
        <dbReference type="Pfam" id="PF00534"/>
    </source>
</evidence>
<dbReference type="Proteomes" id="UP000521748">
    <property type="component" value="Unassembled WGS sequence"/>
</dbReference>
<evidence type="ECO:0000256" key="4">
    <source>
        <dbReference type="SAM" id="MobiDB-lite"/>
    </source>
</evidence>
<evidence type="ECO:0000256" key="1">
    <source>
        <dbReference type="ARBA" id="ARBA00021292"/>
    </source>
</evidence>
<keyword evidence="2 7" id="KW-0328">Glycosyltransferase</keyword>
<dbReference type="PANTHER" id="PTHR45947">
    <property type="entry name" value="SULFOQUINOVOSYL TRANSFERASE SQD2"/>
    <property type="match status" value="1"/>
</dbReference>
<evidence type="ECO:0000259" key="6">
    <source>
        <dbReference type="Pfam" id="PF13439"/>
    </source>
</evidence>
<evidence type="ECO:0000313" key="7">
    <source>
        <dbReference type="EMBL" id="NYE95216.1"/>
    </source>
</evidence>
<evidence type="ECO:0000256" key="2">
    <source>
        <dbReference type="ARBA" id="ARBA00022676"/>
    </source>
</evidence>
<reference evidence="7 8" key="1">
    <citation type="submission" date="2020-07" db="EMBL/GenBank/DDBJ databases">
        <title>Sequencing the genomes of 1000 actinobacteria strains.</title>
        <authorList>
            <person name="Klenk H.-P."/>
        </authorList>
    </citation>
    <scope>NUCLEOTIDE SEQUENCE [LARGE SCALE GENOMIC DNA]</scope>
    <source>
        <strain evidence="7 8">DSM 102047</strain>
    </source>
</reference>
<name>A0A7Y9LTB6_9MICC</name>
<dbReference type="PANTHER" id="PTHR45947:SF3">
    <property type="entry name" value="SULFOQUINOVOSYL TRANSFERASE SQD2"/>
    <property type="match status" value="1"/>
</dbReference>
<dbReference type="Pfam" id="PF00534">
    <property type="entry name" value="Glycos_transf_1"/>
    <property type="match status" value="1"/>
</dbReference>
<gene>
    <name evidence="7" type="ORF">FHU41_001437</name>
</gene>